<sequence length="245" mass="25983">AQAAAGGCPRGAPRRFPLPALQGRPRRHRRGPAARPRRRCGRRGAGALPAPARRGGYAAAGAAARRPGVGVERVLRLGALPADGSDAAVGVVARPLVVPVDPPGDGDPHHGCARAAHRLAARPAAHAVVDGLRRHRPGLRAVRVRDRVGAGRLGQPARRDAVAARRLGGRRGARRGDDQPQPLAVPRARPPGHHRPRGRRDGQPLVARRHRRRGDARCRRGAGPSRRGPVAGERRVPSPRGRPHL</sequence>
<feature type="compositionally biased region" description="Low complexity" evidence="1">
    <location>
        <begin position="1"/>
        <end position="17"/>
    </location>
</feature>
<dbReference type="AlphaFoldDB" id="A0A6J4TLG7"/>
<feature type="compositionally biased region" description="Low complexity" evidence="1">
    <location>
        <begin position="45"/>
        <end position="56"/>
    </location>
</feature>
<organism evidence="2">
    <name type="scientific">uncultured Thermoleophilia bacterium</name>
    <dbReference type="NCBI Taxonomy" id="1497501"/>
    <lineage>
        <taxon>Bacteria</taxon>
        <taxon>Bacillati</taxon>
        <taxon>Actinomycetota</taxon>
        <taxon>Thermoleophilia</taxon>
        <taxon>environmental samples</taxon>
    </lineage>
</organism>
<feature type="compositionally biased region" description="Basic residues" evidence="1">
    <location>
        <begin position="24"/>
        <end position="42"/>
    </location>
</feature>
<feature type="region of interest" description="Disordered" evidence="1">
    <location>
        <begin position="1"/>
        <end position="56"/>
    </location>
</feature>
<evidence type="ECO:0000313" key="2">
    <source>
        <dbReference type="EMBL" id="CAA9525577.1"/>
    </source>
</evidence>
<name>A0A6J4TLG7_9ACTN</name>
<feature type="region of interest" description="Disordered" evidence="1">
    <location>
        <begin position="150"/>
        <end position="245"/>
    </location>
</feature>
<dbReference type="EMBL" id="CADCWC010000091">
    <property type="protein sequence ID" value="CAA9525577.1"/>
    <property type="molecule type" value="Genomic_DNA"/>
</dbReference>
<evidence type="ECO:0000256" key="1">
    <source>
        <dbReference type="SAM" id="MobiDB-lite"/>
    </source>
</evidence>
<proteinExistence type="predicted"/>
<feature type="non-terminal residue" evidence="2">
    <location>
        <position position="245"/>
    </location>
</feature>
<protein>
    <submittedName>
        <fullName evidence="2">Integral membrane protein</fullName>
    </submittedName>
</protein>
<gene>
    <name evidence="2" type="ORF">AVDCRST_MAG79-489</name>
</gene>
<feature type="non-terminal residue" evidence="2">
    <location>
        <position position="1"/>
    </location>
</feature>
<accession>A0A6J4TLG7</accession>
<reference evidence="2" key="1">
    <citation type="submission" date="2020-02" db="EMBL/GenBank/DDBJ databases">
        <authorList>
            <person name="Meier V. D."/>
        </authorList>
    </citation>
    <scope>NUCLEOTIDE SEQUENCE</scope>
    <source>
        <strain evidence="2">AVDCRST_MAG79</strain>
    </source>
</reference>